<dbReference type="Gene3D" id="3.40.50.1000">
    <property type="entry name" value="HAD superfamily/HAD-like"/>
    <property type="match status" value="1"/>
</dbReference>
<name>A0A1E8GIU3_9LACT</name>
<dbReference type="InterPro" id="IPR006379">
    <property type="entry name" value="HAD-SF_hydro_IIB"/>
</dbReference>
<organism evidence="1 2">
    <name type="scientific">Floricoccus tropicus</name>
    <dbReference type="NCBI Taxonomy" id="1859473"/>
    <lineage>
        <taxon>Bacteria</taxon>
        <taxon>Bacillati</taxon>
        <taxon>Bacillota</taxon>
        <taxon>Bacilli</taxon>
        <taxon>Lactobacillales</taxon>
        <taxon>Streptococcaceae</taxon>
        <taxon>Floricoccus</taxon>
    </lineage>
</organism>
<dbReference type="EMBL" id="MKIR01000026">
    <property type="protein sequence ID" value="OFI48174.1"/>
    <property type="molecule type" value="Genomic_DNA"/>
</dbReference>
<dbReference type="PANTHER" id="PTHR10000">
    <property type="entry name" value="PHOSPHOSERINE PHOSPHATASE"/>
    <property type="match status" value="1"/>
</dbReference>
<dbReference type="SFLD" id="SFLDG01140">
    <property type="entry name" value="C2.B:_Phosphomannomutase_and_P"/>
    <property type="match status" value="1"/>
</dbReference>
<evidence type="ECO:0008006" key="3">
    <source>
        <dbReference type="Google" id="ProtNLM"/>
    </source>
</evidence>
<dbReference type="InterPro" id="IPR000150">
    <property type="entry name" value="Cof"/>
</dbReference>
<evidence type="ECO:0000313" key="2">
    <source>
        <dbReference type="Proteomes" id="UP000178622"/>
    </source>
</evidence>
<dbReference type="Gene3D" id="3.30.1240.10">
    <property type="match status" value="1"/>
</dbReference>
<keyword evidence="2" id="KW-1185">Reference proteome</keyword>
<dbReference type="PANTHER" id="PTHR10000:SF8">
    <property type="entry name" value="HAD SUPERFAMILY HYDROLASE-LIKE, TYPE 3"/>
    <property type="match status" value="1"/>
</dbReference>
<dbReference type="STRING" id="1859473.BG261_07790"/>
<dbReference type="RefSeq" id="WP_070793186.1">
    <property type="nucleotide sequence ID" value="NZ_MKIR01000026.1"/>
</dbReference>
<accession>A0A1E8GIU3</accession>
<dbReference type="GO" id="GO:0000287">
    <property type="term" value="F:magnesium ion binding"/>
    <property type="evidence" value="ECO:0007669"/>
    <property type="project" value="TreeGrafter"/>
</dbReference>
<dbReference type="Pfam" id="PF08282">
    <property type="entry name" value="Hydrolase_3"/>
    <property type="match status" value="1"/>
</dbReference>
<dbReference type="SUPFAM" id="SSF56784">
    <property type="entry name" value="HAD-like"/>
    <property type="match status" value="1"/>
</dbReference>
<proteinExistence type="predicted"/>
<comment type="caution">
    <text evidence="1">The sequence shown here is derived from an EMBL/GenBank/DDBJ whole genome shotgun (WGS) entry which is preliminary data.</text>
</comment>
<dbReference type="CDD" id="cd07516">
    <property type="entry name" value="HAD_Pase"/>
    <property type="match status" value="1"/>
</dbReference>
<dbReference type="PROSITE" id="PS01228">
    <property type="entry name" value="COF_1"/>
    <property type="match status" value="1"/>
</dbReference>
<dbReference type="InterPro" id="IPR023214">
    <property type="entry name" value="HAD_sf"/>
</dbReference>
<dbReference type="SFLD" id="SFLDS00003">
    <property type="entry name" value="Haloacid_Dehalogenase"/>
    <property type="match status" value="1"/>
</dbReference>
<dbReference type="AlphaFoldDB" id="A0A1E8GIU3"/>
<evidence type="ECO:0000313" key="1">
    <source>
        <dbReference type="EMBL" id="OFI48174.1"/>
    </source>
</evidence>
<protein>
    <recommendedName>
        <fullName evidence="3">Hydrolase</fullName>
    </recommendedName>
</protein>
<dbReference type="InterPro" id="IPR036412">
    <property type="entry name" value="HAD-like_sf"/>
</dbReference>
<reference evidence="2" key="1">
    <citation type="submission" date="2016-09" db="EMBL/GenBank/DDBJ databases">
        <title>Draft genome sequence of a novel species of the family Streptococcaceae isolated from flowers.</title>
        <authorList>
            <person name="Chuah L.-O."/>
            <person name="Yap K.-P."/>
            <person name="Thong K.L."/>
            <person name="Liong M.T."/>
            <person name="Ahmad R."/>
            <person name="Rusul G."/>
        </authorList>
    </citation>
    <scope>NUCLEOTIDE SEQUENCE [LARGE SCALE GENOMIC DNA]</scope>
    <source>
        <strain evidence="2">DF1</strain>
    </source>
</reference>
<dbReference type="GO" id="GO:0016791">
    <property type="term" value="F:phosphatase activity"/>
    <property type="evidence" value="ECO:0007669"/>
    <property type="project" value="TreeGrafter"/>
</dbReference>
<sequence length="265" mass="29508">MSTKLVFSDIDGTLLTNDHVVGYLTCHEIKRIISAGIPFIPVSARMPEAIKNIMNDIPVESPIVSYNGALIQDESGKIISSSPMSVDTAVDICNYVEKNMPSTTWNVYSGHEWFSQKSNDRSKVDLEESIVKVKSIDSTISDIKNLNIVHKLLLMGSVEEITYQEEKLKKIFPQLSISKSSPAFMEIMSKGVGKDFAVKFLAEHYKVAIEDTMAFGDNFNDLEMLRAVGIGYVMENAPEKMKEEIHNIAPSNNDDGIGQILQKIK</sequence>
<dbReference type="PROSITE" id="PS01229">
    <property type="entry name" value="COF_2"/>
    <property type="match status" value="1"/>
</dbReference>
<dbReference type="Proteomes" id="UP000178622">
    <property type="component" value="Unassembled WGS sequence"/>
</dbReference>
<dbReference type="NCBIfam" id="TIGR00099">
    <property type="entry name" value="Cof-subfamily"/>
    <property type="match status" value="1"/>
</dbReference>
<dbReference type="OrthoDB" id="9790031at2"/>
<gene>
    <name evidence="1" type="ORF">BG261_07790</name>
</gene>
<dbReference type="NCBIfam" id="TIGR01484">
    <property type="entry name" value="HAD-SF-IIB"/>
    <property type="match status" value="1"/>
</dbReference>
<dbReference type="GO" id="GO:0005829">
    <property type="term" value="C:cytosol"/>
    <property type="evidence" value="ECO:0007669"/>
    <property type="project" value="TreeGrafter"/>
</dbReference>